<evidence type="ECO:0000256" key="10">
    <source>
        <dbReference type="ARBA" id="ARBA00030988"/>
    </source>
</evidence>
<organism evidence="16 17">
    <name type="scientific">Blautia wexlerae</name>
    <dbReference type="NCBI Taxonomy" id="418240"/>
    <lineage>
        <taxon>Bacteria</taxon>
        <taxon>Bacillati</taxon>
        <taxon>Bacillota</taxon>
        <taxon>Clostridia</taxon>
        <taxon>Lachnospirales</taxon>
        <taxon>Lachnospiraceae</taxon>
        <taxon>Blautia</taxon>
    </lineage>
</organism>
<dbReference type="CDD" id="cd00140">
    <property type="entry name" value="beta_clamp"/>
    <property type="match status" value="1"/>
</dbReference>
<comment type="similarity">
    <text evidence="2">Belongs to the beta sliding clamp family.</text>
</comment>
<evidence type="ECO:0000313" key="17">
    <source>
        <dbReference type="Proteomes" id="UP000095431"/>
    </source>
</evidence>
<dbReference type="Pfam" id="PF02767">
    <property type="entry name" value="DNA_pol3_beta_2"/>
    <property type="match status" value="1"/>
</dbReference>
<name>A0A174AX52_9FIRM</name>
<keyword evidence="7" id="KW-0235">DNA replication</keyword>
<gene>
    <name evidence="16" type="primary">dnaN_1</name>
    <name evidence="16" type="ORF">ERS852478_01409</name>
</gene>
<keyword evidence="4" id="KW-0963">Cytoplasm</keyword>
<dbReference type="SUPFAM" id="SSF55979">
    <property type="entry name" value="DNA clamp"/>
    <property type="match status" value="3"/>
</dbReference>
<keyword evidence="5 16" id="KW-0808">Transferase</keyword>
<dbReference type="PANTHER" id="PTHR30478:SF0">
    <property type="entry name" value="BETA SLIDING CLAMP"/>
    <property type="match status" value="1"/>
</dbReference>
<comment type="subcellular location">
    <subcellularLocation>
        <location evidence="1">Cytoplasm</location>
    </subcellularLocation>
</comment>
<dbReference type="Gene3D" id="3.10.150.10">
    <property type="entry name" value="DNA Polymerase III, subunit A, domain 2"/>
    <property type="match status" value="1"/>
</dbReference>
<evidence type="ECO:0000256" key="7">
    <source>
        <dbReference type="ARBA" id="ARBA00022705"/>
    </source>
</evidence>
<evidence type="ECO:0000256" key="11">
    <source>
        <dbReference type="ARBA" id="ARBA00033275"/>
    </source>
</evidence>
<sequence length="354" mass="39540">MKVQKYEISRTIDKLKSIVQKNDQFPALGGVLVKDGYLTASNTEMTMQLKLEASKGSYFIIPMKAFDVIKNLPDGEVDIDTEGENIVVIKTKAIKNKYQSYPPEDFSFDITENPDASGVVINGKSLMEAIGHVIYAAADSSSSTQMMGVYFEGGENKIKLVALDGHVVAVDSIPTDGTADMKLIVPKTVAKKLVSMGIIDDVAVTYTKNRAVFKSKEYTIYTRLIEGKYFDYNRFFMAGKMKTYVSRLELVAAMTRAKMCTEEKKPAVFEMNEDQLNIRIADRLTDYQEEMKLQDPLPEPLKIGFDSKLVLETLKAFTCENIAMNFSGPKMPAVVEAEDSDMKAIVLPVMIREE</sequence>
<dbReference type="InterPro" id="IPR022634">
    <property type="entry name" value="DNA_polIII_beta_N"/>
</dbReference>
<dbReference type="GO" id="GO:0009360">
    <property type="term" value="C:DNA polymerase III complex"/>
    <property type="evidence" value="ECO:0007669"/>
    <property type="project" value="InterPro"/>
</dbReference>
<evidence type="ECO:0000256" key="12">
    <source>
        <dbReference type="ARBA" id="ARBA00033276"/>
    </source>
</evidence>
<proteinExistence type="inferred from homology"/>
<dbReference type="InterPro" id="IPR022635">
    <property type="entry name" value="DNA_polIII_beta_C"/>
</dbReference>
<dbReference type="GO" id="GO:0005737">
    <property type="term" value="C:cytoplasm"/>
    <property type="evidence" value="ECO:0007669"/>
    <property type="project" value="UniProtKB-SubCell"/>
</dbReference>
<dbReference type="EMBL" id="CYZN01000008">
    <property type="protein sequence ID" value="CUN93167.1"/>
    <property type="molecule type" value="Genomic_DNA"/>
</dbReference>
<dbReference type="AlphaFoldDB" id="A0A174AX52"/>
<reference evidence="16 17" key="1">
    <citation type="submission" date="2015-09" db="EMBL/GenBank/DDBJ databases">
        <authorList>
            <consortium name="Pathogen Informatics"/>
        </authorList>
    </citation>
    <scope>NUCLEOTIDE SEQUENCE [LARGE SCALE GENOMIC DNA]</scope>
    <source>
        <strain evidence="16 17">2789STDY5834863</strain>
    </source>
</reference>
<evidence type="ECO:0000256" key="2">
    <source>
        <dbReference type="ARBA" id="ARBA00010752"/>
    </source>
</evidence>
<keyword evidence="9" id="KW-0238">DNA-binding</keyword>
<dbReference type="InterPro" id="IPR046938">
    <property type="entry name" value="DNA_clamp_sf"/>
</dbReference>
<evidence type="ECO:0000256" key="4">
    <source>
        <dbReference type="ARBA" id="ARBA00022490"/>
    </source>
</evidence>
<dbReference type="GO" id="GO:0006271">
    <property type="term" value="P:DNA strand elongation involved in DNA replication"/>
    <property type="evidence" value="ECO:0007669"/>
    <property type="project" value="TreeGrafter"/>
</dbReference>
<dbReference type="Gene3D" id="3.70.10.10">
    <property type="match status" value="1"/>
</dbReference>
<feature type="domain" description="DNA polymerase III beta sliding clamp N-terminal" evidence="13">
    <location>
        <begin position="2"/>
        <end position="106"/>
    </location>
</feature>
<feature type="domain" description="DNA polymerase III beta sliding clamp central" evidence="14">
    <location>
        <begin position="121"/>
        <end position="229"/>
    </location>
</feature>
<dbReference type="InterPro" id="IPR022637">
    <property type="entry name" value="DNA_polIII_beta_cen"/>
</dbReference>
<dbReference type="SMART" id="SM00480">
    <property type="entry name" value="POL3Bc"/>
    <property type="match status" value="1"/>
</dbReference>
<dbReference type="Pfam" id="PF02768">
    <property type="entry name" value="DNA_pol3_beta_3"/>
    <property type="match status" value="1"/>
</dbReference>
<evidence type="ECO:0000256" key="6">
    <source>
        <dbReference type="ARBA" id="ARBA00022695"/>
    </source>
</evidence>
<keyword evidence="8" id="KW-0239">DNA-directed DNA polymerase</keyword>
<dbReference type="Pfam" id="PF00712">
    <property type="entry name" value="DNA_pol3_beta"/>
    <property type="match status" value="1"/>
</dbReference>
<evidence type="ECO:0000256" key="5">
    <source>
        <dbReference type="ARBA" id="ARBA00022679"/>
    </source>
</evidence>
<evidence type="ECO:0000313" key="16">
    <source>
        <dbReference type="EMBL" id="CUN93167.1"/>
    </source>
</evidence>
<accession>A0A174AX52</accession>
<dbReference type="GO" id="GO:0003677">
    <property type="term" value="F:DNA binding"/>
    <property type="evidence" value="ECO:0007669"/>
    <property type="project" value="UniProtKB-KW"/>
</dbReference>
<evidence type="ECO:0000259" key="13">
    <source>
        <dbReference type="Pfam" id="PF00712"/>
    </source>
</evidence>
<evidence type="ECO:0000256" key="8">
    <source>
        <dbReference type="ARBA" id="ARBA00022932"/>
    </source>
</evidence>
<evidence type="ECO:0000256" key="1">
    <source>
        <dbReference type="ARBA" id="ARBA00004496"/>
    </source>
</evidence>
<dbReference type="GO" id="GO:0008408">
    <property type="term" value="F:3'-5' exonuclease activity"/>
    <property type="evidence" value="ECO:0007669"/>
    <property type="project" value="InterPro"/>
</dbReference>
<protein>
    <recommendedName>
        <fullName evidence="3">Beta sliding clamp</fullName>
    </recommendedName>
    <alternativeName>
        <fullName evidence="12">Beta-clamp processivity factor</fullName>
    </alternativeName>
    <alternativeName>
        <fullName evidence="10">DNA polymerase III beta sliding clamp subunit</fullName>
    </alternativeName>
    <alternativeName>
        <fullName evidence="11">DNA polymerase III subunit beta</fullName>
    </alternativeName>
</protein>
<dbReference type="InterPro" id="IPR001001">
    <property type="entry name" value="DNA_polIII_beta"/>
</dbReference>
<evidence type="ECO:0000256" key="3">
    <source>
        <dbReference type="ARBA" id="ARBA00021035"/>
    </source>
</evidence>
<dbReference type="GO" id="GO:0003887">
    <property type="term" value="F:DNA-directed DNA polymerase activity"/>
    <property type="evidence" value="ECO:0007669"/>
    <property type="project" value="UniProtKB-KW"/>
</dbReference>
<dbReference type="RefSeq" id="WP_055200064.1">
    <property type="nucleotide sequence ID" value="NZ_BTHH01000009.1"/>
</dbReference>
<evidence type="ECO:0000259" key="15">
    <source>
        <dbReference type="Pfam" id="PF02768"/>
    </source>
</evidence>
<dbReference type="Proteomes" id="UP000095431">
    <property type="component" value="Unassembled WGS sequence"/>
</dbReference>
<feature type="domain" description="DNA polymerase III beta sliding clamp C-terminal" evidence="15">
    <location>
        <begin position="242"/>
        <end position="349"/>
    </location>
</feature>
<keyword evidence="6 16" id="KW-0548">Nucleotidyltransferase</keyword>
<dbReference type="PANTHER" id="PTHR30478">
    <property type="entry name" value="DNA POLYMERASE III SUBUNIT BETA"/>
    <property type="match status" value="1"/>
</dbReference>
<evidence type="ECO:0000259" key="14">
    <source>
        <dbReference type="Pfam" id="PF02767"/>
    </source>
</evidence>
<evidence type="ECO:0000256" key="9">
    <source>
        <dbReference type="ARBA" id="ARBA00023125"/>
    </source>
</evidence>